<proteinExistence type="predicted"/>
<dbReference type="GO" id="GO:0006606">
    <property type="term" value="P:protein import into nucleus"/>
    <property type="evidence" value="ECO:0007669"/>
    <property type="project" value="TreeGrafter"/>
</dbReference>
<dbReference type="PANTHER" id="PTHR15837">
    <property type="entry name" value="RAN GUANINE NUCLEOTIDE RELEASE FACTOR"/>
    <property type="match status" value="1"/>
</dbReference>
<evidence type="ECO:0000313" key="2">
    <source>
        <dbReference type="EMBL" id="KLU92562.1"/>
    </source>
</evidence>
<organism evidence="2">
    <name type="scientific">Magnaporthiopsis poae (strain ATCC 64411 / 73-15)</name>
    <name type="common">Kentucky bluegrass fungus</name>
    <name type="synonym">Magnaporthe poae</name>
    <dbReference type="NCBI Taxonomy" id="644358"/>
    <lineage>
        <taxon>Eukaryota</taxon>
        <taxon>Fungi</taxon>
        <taxon>Dikarya</taxon>
        <taxon>Ascomycota</taxon>
        <taxon>Pezizomycotina</taxon>
        <taxon>Sordariomycetes</taxon>
        <taxon>Sordariomycetidae</taxon>
        <taxon>Magnaporthales</taxon>
        <taxon>Magnaporthaceae</taxon>
        <taxon>Magnaporthiopsis</taxon>
    </lineage>
</organism>
<dbReference type="GO" id="GO:0005634">
    <property type="term" value="C:nucleus"/>
    <property type="evidence" value="ECO:0007669"/>
    <property type="project" value="TreeGrafter"/>
</dbReference>
<feature type="compositionally biased region" description="Low complexity" evidence="1">
    <location>
        <begin position="440"/>
        <end position="450"/>
    </location>
</feature>
<feature type="compositionally biased region" description="Polar residues" evidence="1">
    <location>
        <begin position="127"/>
        <end position="138"/>
    </location>
</feature>
<sequence>KRSAPAVGAAPPSPAASSSGSVASGPGDSMSPTRDSEAEHSEDEHQTPRVSFIPRHFLDKLDLSTLSAAATEARSPVSPKVWSPSLAAKAYSTPASSPPSMVGDRDSFRSTDDNRCDAPSSCDPDNLVSSPSPRVSKQHAPVQSSLHLGLVNAPGALPASHLVGGGGGVHGYPYAVPQAAPVSFDPSCGTSCILTPYNNLSPAALAILRKEVYMTELSLADEEFKLASIADHNYSRLAKGTSYLNQYSSAFTIFLGPYQPLWFCPIPLGPLSRVVQIDTRDYQPQLGPLWTTTTINPVYLASRPARANIIAARLGFECAKDAVLQADHSAASSDGIHVFVDMSNIIIGFYQQLKRRRGMPARKKVLAPPFWFEGLSMILQRGRHVAKRVVAGSTAEPHEKCKWPQYMKDAEDLGYEMNILSRVAKPQSLTPQARRHMRRSNPNSLSSTGSSDEDPRAAPPPCILKNGEQGVDEILHLKMCESVLDFERSTIVLATGDAAAAEFSGGFLTMAERALAKGWHVELVTWKSTISSSWQRLGASGKWKEQFRIVPLDSFVEELLDYPTLF</sequence>
<reference evidence="2" key="1">
    <citation type="submission" date="2010-05" db="EMBL/GenBank/DDBJ databases">
        <title>The Genome Sequence of Magnaporthe poae strain ATCC 64411.</title>
        <authorList>
            <consortium name="The Broad Institute Genome Sequencing Platform"/>
            <consortium name="Broad Institute Genome Sequencing Center for Infectious Disease"/>
            <person name="Ma L.-J."/>
            <person name="Dead R."/>
            <person name="Young S."/>
            <person name="Zeng Q."/>
            <person name="Koehrsen M."/>
            <person name="Alvarado L."/>
            <person name="Berlin A."/>
            <person name="Chapman S.B."/>
            <person name="Chen Z."/>
            <person name="Freedman E."/>
            <person name="Gellesch M."/>
            <person name="Goldberg J."/>
            <person name="Griggs A."/>
            <person name="Gujja S."/>
            <person name="Heilman E.R."/>
            <person name="Heiman D."/>
            <person name="Hepburn T."/>
            <person name="Howarth C."/>
            <person name="Jen D."/>
            <person name="Larson L."/>
            <person name="Mehta T."/>
            <person name="Neiman D."/>
            <person name="Pearson M."/>
            <person name="Roberts A."/>
            <person name="Saif S."/>
            <person name="Shea T."/>
            <person name="Shenoy N."/>
            <person name="Sisk P."/>
            <person name="Stolte C."/>
            <person name="Sykes S."/>
            <person name="Walk T."/>
            <person name="White J."/>
            <person name="Yandava C."/>
            <person name="Haas B."/>
            <person name="Nusbaum C."/>
            <person name="Birren B."/>
        </authorList>
    </citation>
    <scope>NUCLEOTIDE SEQUENCE</scope>
    <source>
        <strain evidence="2">ATCC 64411</strain>
    </source>
</reference>
<dbReference type="PANTHER" id="PTHR15837:SF5">
    <property type="entry name" value="NYN DOMAIN-CONTAINING PROTEIN"/>
    <property type="match status" value="1"/>
</dbReference>
<feature type="non-terminal residue" evidence="2">
    <location>
        <position position="1"/>
    </location>
</feature>
<accession>A0A0H2U9E4</accession>
<evidence type="ECO:0008006" key="3">
    <source>
        <dbReference type="Google" id="ProtNLM"/>
    </source>
</evidence>
<feature type="compositionally biased region" description="Low complexity" evidence="1">
    <location>
        <begin position="1"/>
        <end position="27"/>
    </location>
</feature>
<dbReference type="GO" id="GO:0005085">
    <property type="term" value="F:guanyl-nucleotide exchange factor activity"/>
    <property type="evidence" value="ECO:0007669"/>
    <property type="project" value="TreeGrafter"/>
</dbReference>
<dbReference type="InterPro" id="IPR007681">
    <property type="entry name" value="Mog1"/>
</dbReference>
<feature type="region of interest" description="Disordered" evidence="1">
    <location>
        <begin position="426"/>
        <end position="461"/>
    </location>
</feature>
<dbReference type="VEuPathDB" id="FungiDB:MAPG_11507"/>
<dbReference type="EMBL" id="GL876982">
    <property type="protein sequence ID" value="KLU92562.1"/>
    <property type="molecule type" value="Genomic_DNA"/>
</dbReference>
<protein>
    <recommendedName>
        <fullName evidence="3">NYN domain-containing protein</fullName>
    </recommendedName>
</protein>
<feature type="compositionally biased region" description="Basic and acidic residues" evidence="1">
    <location>
        <begin position="103"/>
        <end position="116"/>
    </location>
</feature>
<dbReference type="OrthoDB" id="5590473at2759"/>
<feature type="region of interest" description="Disordered" evidence="1">
    <location>
        <begin position="90"/>
        <end position="138"/>
    </location>
</feature>
<feature type="compositionally biased region" description="Basic and acidic residues" evidence="1">
    <location>
        <begin position="34"/>
        <end position="47"/>
    </location>
</feature>
<dbReference type="CDD" id="cd18724">
    <property type="entry name" value="PIN_LabA-like"/>
    <property type="match status" value="1"/>
</dbReference>
<gene>
    <name evidence="2" type="ORF">MAPG_11507</name>
</gene>
<feature type="region of interest" description="Disordered" evidence="1">
    <location>
        <begin position="1"/>
        <end position="55"/>
    </location>
</feature>
<dbReference type="Gene3D" id="3.40.50.1010">
    <property type="entry name" value="5'-nuclease"/>
    <property type="match status" value="1"/>
</dbReference>
<evidence type="ECO:0000256" key="1">
    <source>
        <dbReference type="SAM" id="MobiDB-lite"/>
    </source>
</evidence>
<reference evidence="2" key="2">
    <citation type="submission" date="2011-03" db="EMBL/GenBank/DDBJ databases">
        <title>Annotation of Magnaporthe poae ATCC 64411.</title>
        <authorList>
            <person name="Ma L.-J."/>
            <person name="Dead R."/>
            <person name="Young S.K."/>
            <person name="Zeng Q."/>
            <person name="Gargeya S."/>
            <person name="Fitzgerald M."/>
            <person name="Haas B."/>
            <person name="Abouelleil A."/>
            <person name="Alvarado L."/>
            <person name="Arachchi H.M."/>
            <person name="Berlin A."/>
            <person name="Brown A."/>
            <person name="Chapman S.B."/>
            <person name="Chen Z."/>
            <person name="Dunbar C."/>
            <person name="Freedman E."/>
            <person name="Gearin G."/>
            <person name="Gellesch M."/>
            <person name="Goldberg J."/>
            <person name="Griggs A."/>
            <person name="Gujja S."/>
            <person name="Heiman D."/>
            <person name="Howarth C."/>
            <person name="Larson L."/>
            <person name="Lui A."/>
            <person name="MacDonald P.J.P."/>
            <person name="Mehta T."/>
            <person name="Montmayeur A."/>
            <person name="Murphy C."/>
            <person name="Neiman D."/>
            <person name="Pearson M."/>
            <person name="Priest M."/>
            <person name="Roberts A."/>
            <person name="Saif S."/>
            <person name="Shea T."/>
            <person name="Shenoy N."/>
            <person name="Sisk P."/>
            <person name="Stolte C."/>
            <person name="Sykes S."/>
            <person name="Yandava C."/>
            <person name="Wortman J."/>
            <person name="Nusbaum C."/>
            <person name="Birren B."/>
        </authorList>
    </citation>
    <scope>NUCLEOTIDE SEQUENCE</scope>
    <source>
        <strain evidence="2">ATCC 64411</strain>
    </source>
</reference>
<name>A0A0H2U9E4_MAGP6</name>
<dbReference type="GO" id="GO:0031267">
    <property type="term" value="F:small GTPase binding"/>
    <property type="evidence" value="ECO:0007669"/>
    <property type="project" value="TreeGrafter"/>
</dbReference>
<dbReference type="AlphaFoldDB" id="A0A0H2U9E4"/>